<dbReference type="FunFam" id="2.30.30.550:FF:000001">
    <property type="entry name" value="major vault protein-like"/>
    <property type="match status" value="2"/>
</dbReference>
<dbReference type="EMBL" id="VSWD01000013">
    <property type="protein sequence ID" value="KAK3083600.1"/>
    <property type="molecule type" value="Genomic_DNA"/>
</dbReference>
<feature type="repeat" description="MVP" evidence="1">
    <location>
        <begin position="86"/>
        <end position="138"/>
    </location>
</feature>
<name>A0AA89BLA6_PINIB</name>
<keyword evidence="1" id="KW-0687">Ribonucleoprotein</keyword>
<dbReference type="Gene3D" id="2.30.30.570">
    <property type="match status" value="1"/>
</dbReference>
<dbReference type="InterPro" id="IPR041139">
    <property type="entry name" value="MVP_rep_dom"/>
</dbReference>
<evidence type="ECO:0000313" key="4">
    <source>
        <dbReference type="Proteomes" id="UP001186944"/>
    </source>
</evidence>
<keyword evidence="1" id="KW-0963">Cytoplasm</keyword>
<evidence type="ECO:0000256" key="1">
    <source>
        <dbReference type="PROSITE-ProRule" id="PRU00571"/>
    </source>
</evidence>
<sequence>MATRRSTDESIYRIPPYYYLHVLDQNLNVTRLEIGPQTFIRQDNERVVKPSLPMLTRTSDLPKIPFPCTPGEVLKQVVTPLKVVAANAALRLRAVLDFEDETDEKRTAGDEWLFEGPGTYIPRKEVAIEETVRATVIKPNQAIRLRARKETIDRQGSARVTGEEWLVKKTGAYLPGAYEEVVDIVNAFVLTEKVHMLKSKFKV</sequence>
<evidence type="ECO:0000313" key="3">
    <source>
        <dbReference type="EMBL" id="KAK3083600.1"/>
    </source>
</evidence>
<feature type="domain" description="Major vault protein repeat" evidence="2">
    <location>
        <begin position="82"/>
        <end position="123"/>
    </location>
</feature>
<dbReference type="Proteomes" id="UP001186944">
    <property type="component" value="Unassembled WGS sequence"/>
</dbReference>
<comment type="caution">
    <text evidence="3">The sequence shown here is derived from an EMBL/GenBank/DDBJ whole genome shotgun (WGS) entry which is preliminary data.</text>
</comment>
<dbReference type="InterPro" id="IPR002499">
    <property type="entry name" value="Vault_N"/>
</dbReference>
<organism evidence="3 4">
    <name type="scientific">Pinctada imbricata</name>
    <name type="common">Atlantic pearl-oyster</name>
    <name type="synonym">Pinctada martensii</name>
    <dbReference type="NCBI Taxonomy" id="66713"/>
    <lineage>
        <taxon>Eukaryota</taxon>
        <taxon>Metazoa</taxon>
        <taxon>Spiralia</taxon>
        <taxon>Lophotrochozoa</taxon>
        <taxon>Mollusca</taxon>
        <taxon>Bivalvia</taxon>
        <taxon>Autobranchia</taxon>
        <taxon>Pteriomorphia</taxon>
        <taxon>Pterioida</taxon>
        <taxon>Pterioidea</taxon>
        <taxon>Pteriidae</taxon>
        <taxon>Pinctada</taxon>
    </lineage>
</organism>
<feature type="repeat" description="MVP" evidence="1">
    <location>
        <begin position="139"/>
        <end position="191"/>
    </location>
</feature>
<dbReference type="PANTHER" id="PTHR14165">
    <property type="entry name" value="MAJOR VAULT PROTEIN"/>
    <property type="match status" value="1"/>
</dbReference>
<evidence type="ECO:0000259" key="2">
    <source>
        <dbReference type="Pfam" id="PF01505"/>
    </source>
</evidence>
<dbReference type="GO" id="GO:1990904">
    <property type="term" value="C:ribonucleoprotein complex"/>
    <property type="evidence" value="ECO:0007669"/>
    <property type="project" value="UniProtKB-UniRule"/>
</dbReference>
<dbReference type="InterPro" id="IPR039059">
    <property type="entry name" value="MVP"/>
</dbReference>
<comment type="subcellular location">
    <subcellularLocation>
        <location evidence="1">Cytoplasm</location>
    </subcellularLocation>
</comment>
<dbReference type="InterPro" id="IPR043023">
    <property type="entry name" value="MVP_rep_sf"/>
</dbReference>
<dbReference type="FunFam" id="2.30.30.570:FF:000002">
    <property type="entry name" value="Major vault protein-alpha"/>
    <property type="match status" value="1"/>
</dbReference>
<gene>
    <name evidence="3" type="ORF">FSP39_000045</name>
</gene>
<dbReference type="Gene3D" id="2.30.30.550">
    <property type="entry name" value="Major Vault Protein repeat"/>
    <property type="match status" value="2"/>
</dbReference>
<dbReference type="PROSITE" id="PS51224">
    <property type="entry name" value="MVP"/>
    <property type="match status" value="2"/>
</dbReference>
<accession>A0AA89BLA6</accession>
<feature type="domain" description="Major vault protein repeat" evidence="2">
    <location>
        <begin position="135"/>
        <end position="176"/>
    </location>
</feature>
<keyword evidence="4" id="KW-1185">Reference proteome</keyword>
<dbReference type="AlphaFoldDB" id="A0AA89BLA6"/>
<dbReference type="GO" id="GO:0005634">
    <property type="term" value="C:nucleus"/>
    <property type="evidence" value="ECO:0007669"/>
    <property type="project" value="TreeGrafter"/>
</dbReference>
<dbReference type="Pfam" id="PF01505">
    <property type="entry name" value="Vault"/>
    <property type="match status" value="2"/>
</dbReference>
<proteinExistence type="predicted"/>
<dbReference type="PANTHER" id="PTHR14165:SF3">
    <property type="entry name" value="MAJOR VAULT PROTEIN"/>
    <property type="match status" value="1"/>
</dbReference>
<reference evidence="3" key="1">
    <citation type="submission" date="2019-08" db="EMBL/GenBank/DDBJ databases">
        <title>The improved chromosome-level genome for the pearl oyster Pinctada fucata martensii using PacBio sequencing and Hi-C.</title>
        <authorList>
            <person name="Zheng Z."/>
        </authorList>
    </citation>
    <scope>NUCLEOTIDE SEQUENCE</scope>
    <source>
        <strain evidence="3">ZZ-2019</strain>
        <tissue evidence="3">Adductor muscle</tissue>
    </source>
</reference>
<protein>
    <recommendedName>
        <fullName evidence="2">Major vault protein repeat domain-containing protein</fullName>
    </recommendedName>
</protein>
<dbReference type="GO" id="GO:0005737">
    <property type="term" value="C:cytoplasm"/>
    <property type="evidence" value="ECO:0007669"/>
    <property type="project" value="UniProtKB-SubCell"/>
</dbReference>